<comment type="caution">
    <text evidence="1">The sequence shown here is derived from an EMBL/GenBank/DDBJ whole genome shotgun (WGS) entry which is preliminary data.</text>
</comment>
<dbReference type="InterPro" id="IPR048000">
    <property type="entry name" value="TnsA-like"/>
</dbReference>
<protein>
    <submittedName>
        <fullName evidence="1">TnsA-like heteromeric transposase endonuclease subunit</fullName>
    </submittedName>
</protein>
<accession>A0ABY2IS42</accession>
<keyword evidence="2" id="KW-1185">Reference proteome</keyword>
<gene>
    <name evidence="1" type="ORF">E3O46_02060</name>
</gene>
<dbReference type="Proteomes" id="UP000297604">
    <property type="component" value="Unassembled WGS sequence"/>
</dbReference>
<evidence type="ECO:0000313" key="2">
    <source>
        <dbReference type="Proteomes" id="UP000297604"/>
    </source>
</evidence>
<name>A0ABY2IS42_9MICO</name>
<proteinExistence type="predicted"/>
<organism evidence="1 2">
    <name type="scientific">Cryobacterium glucosi</name>
    <dbReference type="NCBI Taxonomy" id="1259175"/>
    <lineage>
        <taxon>Bacteria</taxon>
        <taxon>Bacillati</taxon>
        <taxon>Actinomycetota</taxon>
        <taxon>Actinomycetes</taxon>
        <taxon>Micrococcales</taxon>
        <taxon>Microbacteriaceae</taxon>
        <taxon>Cryobacterium</taxon>
    </lineage>
</organism>
<reference evidence="1 2" key="1">
    <citation type="submission" date="2019-03" db="EMBL/GenBank/DDBJ databases">
        <title>Genomics of glacier-inhabiting Cryobacterium strains.</title>
        <authorList>
            <person name="Liu Q."/>
            <person name="Xin Y.-H."/>
        </authorList>
    </citation>
    <scope>NUCLEOTIDE SEQUENCE [LARGE SCALE GENOMIC DNA]</scope>
    <source>
        <strain evidence="1 2">MDB1-5</strain>
    </source>
</reference>
<dbReference type="NCBIfam" id="NF033179">
    <property type="entry name" value="TnsA_like_Actin"/>
    <property type="match status" value="1"/>
</dbReference>
<dbReference type="RefSeq" id="WP_134561000.1">
    <property type="nucleotide sequence ID" value="NZ_SOFS01000007.1"/>
</dbReference>
<evidence type="ECO:0000313" key="1">
    <source>
        <dbReference type="EMBL" id="TFC23373.1"/>
    </source>
</evidence>
<sequence>MTEENITPTPAQRQLALPASVRWANAQGTTLSAPAMPALLDRELYIASVIRVGNRYPRQRNYHGRYYFSQTGHHLWHESLLEASVLTWLDMSQDIVAIASQPMEIVFADGLKHVPDYMAYHADHRQVVYDVKPPKFLTPKYREQFAKTRALCEHVGWGYEVHTGFPTQVGVNLRWFAAFKHPAFFPGPDATERLLAALTEPLTLLNAAHALKLERLPNARSAIYHLVWVGVLSIDLTQRIDDQTTIERNSHERA</sequence>
<dbReference type="EMBL" id="SOFS01000007">
    <property type="protein sequence ID" value="TFC23373.1"/>
    <property type="molecule type" value="Genomic_DNA"/>
</dbReference>